<dbReference type="SUPFAM" id="SSF47616">
    <property type="entry name" value="GST C-terminal domain-like"/>
    <property type="match status" value="1"/>
</dbReference>
<dbReference type="InterPro" id="IPR010987">
    <property type="entry name" value="Glutathione-S-Trfase_C-like"/>
</dbReference>
<dbReference type="Proteomes" id="UP000694843">
    <property type="component" value="Unplaced"/>
</dbReference>
<evidence type="ECO:0000313" key="2">
    <source>
        <dbReference type="Proteomes" id="UP000694843"/>
    </source>
</evidence>
<feature type="domain" description="GST C-terminal" evidence="1">
    <location>
        <begin position="73"/>
        <end position="194"/>
    </location>
</feature>
<dbReference type="Gene3D" id="1.20.1050.10">
    <property type="match status" value="1"/>
</dbReference>
<dbReference type="OrthoDB" id="10540015at2759"/>
<reference evidence="3" key="1">
    <citation type="submission" date="2025-08" db="UniProtKB">
        <authorList>
            <consortium name="RefSeq"/>
        </authorList>
    </citation>
    <scope>IDENTIFICATION</scope>
    <source>
        <tissue evidence="3">Whole organism</tissue>
    </source>
</reference>
<dbReference type="GeneID" id="108670867"/>
<evidence type="ECO:0000313" key="3">
    <source>
        <dbReference type="RefSeq" id="XP_018013846.1"/>
    </source>
</evidence>
<dbReference type="AlphaFoldDB" id="A0A8B7NKN6"/>
<accession>A0A8B7NKN6</accession>
<evidence type="ECO:0000259" key="1">
    <source>
        <dbReference type="PROSITE" id="PS50405"/>
    </source>
</evidence>
<dbReference type="KEGG" id="hazt:108670867"/>
<name>A0A8B7NKN6_HYAAZ</name>
<protein>
    <submittedName>
        <fullName evidence="3">Uncharacterized protein LOC108670867</fullName>
    </submittedName>
</protein>
<sequence>MFLHTDIQALHPNGFKITAALNISGKDAMIKNEKGIHDGAALQVTDLRTGVLLNLSPNSAVLFLLAKFKADSDALIDDAQAEWLYWEASQFQRATWSFLQGCVANKVDAAATAALLKCLSQLEQQLKLSTFICGHVLEASDVVIYSSLLLLTATPSAAPLLANYSSVQRYIGQLSDIPAIKVAFSLMTFQPSRLLLV</sequence>
<dbReference type="RefSeq" id="XP_018013846.1">
    <property type="nucleotide sequence ID" value="XM_018158357.2"/>
</dbReference>
<organism evidence="2 3">
    <name type="scientific">Hyalella azteca</name>
    <name type="common">Amphipod</name>
    <dbReference type="NCBI Taxonomy" id="294128"/>
    <lineage>
        <taxon>Eukaryota</taxon>
        <taxon>Metazoa</taxon>
        <taxon>Ecdysozoa</taxon>
        <taxon>Arthropoda</taxon>
        <taxon>Crustacea</taxon>
        <taxon>Multicrustacea</taxon>
        <taxon>Malacostraca</taxon>
        <taxon>Eumalacostraca</taxon>
        <taxon>Peracarida</taxon>
        <taxon>Amphipoda</taxon>
        <taxon>Senticaudata</taxon>
        <taxon>Talitrida</taxon>
        <taxon>Talitroidea</taxon>
        <taxon>Hyalellidae</taxon>
        <taxon>Hyalella</taxon>
    </lineage>
</organism>
<proteinExistence type="predicted"/>
<dbReference type="Gene3D" id="3.40.30.10">
    <property type="entry name" value="Glutaredoxin"/>
    <property type="match status" value="1"/>
</dbReference>
<gene>
    <name evidence="3" type="primary">LOC108670867</name>
</gene>
<dbReference type="InterPro" id="IPR036282">
    <property type="entry name" value="Glutathione-S-Trfase_C_sf"/>
</dbReference>
<dbReference type="PROSITE" id="PS50405">
    <property type="entry name" value="GST_CTER"/>
    <property type="match status" value="1"/>
</dbReference>
<keyword evidence="2" id="KW-1185">Reference proteome</keyword>